<dbReference type="EMBL" id="PEOG01000042">
    <property type="protein sequence ID" value="PIM52262.1"/>
    <property type="molecule type" value="Genomic_DNA"/>
</dbReference>
<dbReference type="AlphaFoldDB" id="A0A2G9C7E9"/>
<feature type="signal peptide" evidence="5">
    <location>
        <begin position="1"/>
        <end position="29"/>
    </location>
</feature>
<dbReference type="InterPro" id="IPR036328">
    <property type="entry name" value="MliC_sf"/>
</dbReference>
<evidence type="ECO:0000259" key="6">
    <source>
        <dbReference type="Pfam" id="PF07007"/>
    </source>
</evidence>
<evidence type="ECO:0000256" key="5">
    <source>
        <dbReference type="SAM" id="SignalP"/>
    </source>
</evidence>
<dbReference type="SUPFAM" id="SSF141488">
    <property type="entry name" value="YdhA-like"/>
    <property type="match status" value="1"/>
</dbReference>
<evidence type="ECO:0000313" key="9">
    <source>
        <dbReference type="Proteomes" id="UP000231501"/>
    </source>
</evidence>
<keyword evidence="9" id="KW-1185">Reference proteome</keyword>
<keyword evidence="3" id="KW-0564">Palmitate</keyword>
<evidence type="ECO:0000256" key="1">
    <source>
        <dbReference type="ARBA" id="ARBA00022729"/>
    </source>
</evidence>
<proteinExistence type="predicted"/>
<keyword evidence="1 5" id="KW-0732">Signal</keyword>
<dbReference type="Proteomes" id="UP000231501">
    <property type="component" value="Unassembled WGS sequence"/>
</dbReference>
<organism evidence="8 9">
    <name type="scientific">Roseateles chitinivorans</name>
    <dbReference type="NCBI Taxonomy" id="2917965"/>
    <lineage>
        <taxon>Bacteria</taxon>
        <taxon>Pseudomonadati</taxon>
        <taxon>Pseudomonadota</taxon>
        <taxon>Betaproteobacteria</taxon>
        <taxon>Burkholderiales</taxon>
        <taxon>Sphaerotilaceae</taxon>
        <taxon>Roseateles</taxon>
    </lineage>
</organism>
<dbReference type="GO" id="GO:0005576">
    <property type="term" value="C:extracellular region"/>
    <property type="evidence" value="ECO:0007669"/>
    <property type="project" value="TreeGrafter"/>
</dbReference>
<dbReference type="InterPro" id="IPR052755">
    <property type="entry name" value="Lysozyme_Inhibitor_LprI"/>
</dbReference>
<dbReference type="InterPro" id="IPR018660">
    <property type="entry name" value="MliC"/>
</dbReference>
<gene>
    <name evidence="8" type="ORF">CS062_15755</name>
</gene>
<evidence type="ECO:0000256" key="4">
    <source>
        <dbReference type="ARBA" id="ARBA00023288"/>
    </source>
</evidence>
<reference evidence="8 9" key="1">
    <citation type="submission" date="2017-11" db="EMBL/GenBank/DDBJ databases">
        <title>Draft genome sequence of Mitsuaria sp. HWN-4.</title>
        <authorList>
            <person name="Gundlapally S.R."/>
        </authorList>
    </citation>
    <scope>NUCLEOTIDE SEQUENCE [LARGE SCALE GENOMIC DNA]</scope>
    <source>
        <strain evidence="8 9">HWN-4</strain>
    </source>
</reference>
<feature type="domain" description="Lysozyme inhibitor LprI-like N-terminal" evidence="6">
    <location>
        <begin position="36"/>
        <end position="93"/>
    </location>
</feature>
<feature type="domain" description="C-type lysozyme inhibitor" evidence="7">
    <location>
        <begin position="137"/>
        <end position="202"/>
    </location>
</feature>
<keyword evidence="4" id="KW-0449">Lipoprotein</keyword>
<evidence type="ECO:0000256" key="3">
    <source>
        <dbReference type="ARBA" id="ARBA00023139"/>
    </source>
</evidence>
<dbReference type="PANTHER" id="PTHR37549">
    <property type="entry name" value="LIPOPROTEIN LPRI"/>
    <property type="match status" value="1"/>
</dbReference>
<evidence type="ECO:0000259" key="7">
    <source>
        <dbReference type="Pfam" id="PF09864"/>
    </source>
</evidence>
<evidence type="ECO:0000256" key="2">
    <source>
        <dbReference type="ARBA" id="ARBA00023136"/>
    </source>
</evidence>
<dbReference type="Gene3D" id="2.40.128.200">
    <property type="match status" value="1"/>
</dbReference>
<evidence type="ECO:0000313" key="8">
    <source>
        <dbReference type="EMBL" id="PIM52262.1"/>
    </source>
</evidence>
<protein>
    <submittedName>
        <fullName evidence="8">Uncharacterized protein</fullName>
    </submittedName>
</protein>
<dbReference type="InterPro" id="IPR009739">
    <property type="entry name" value="LprI-like_N"/>
</dbReference>
<name>A0A2G9C7E9_9BURK</name>
<keyword evidence="2" id="KW-0472">Membrane</keyword>
<dbReference type="Pfam" id="PF09864">
    <property type="entry name" value="MliC"/>
    <property type="match status" value="1"/>
</dbReference>
<dbReference type="Pfam" id="PF07007">
    <property type="entry name" value="LprI"/>
    <property type="match status" value="1"/>
</dbReference>
<dbReference type="PANTHER" id="PTHR37549:SF1">
    <property type="entry name" value="LIPOPROTEIN LPRI"/>
    <property type="match status" value="1"/>
</dbReference>
<accession>A0A2G9C7E9</accession>
<comment type="caution">
    <text evidence="8">The sequence shown here is derived from an EMBL/GenBank/DDBJ whole genome shotgun (WGS) entry which is preliminary data.</text>
</comment>
<sequence>MEQETLMTPFRLTLMALALALAAAPAAWAAGPSFSCAKPAGQAERLVCEDAELAQLDREVARLYGLASTGPQARRHPELKAMQRGWLKGRDDCWKRDDPRRCVRDEYALRIAELRALPDARREDRRGIAVGPLPLRCPTVDGEVTVTFVNSDPGAAVLKTAQGSVVLDHQVSASGARYGGRLADGDYLLWNKGREFRLERPGLPAADCTDAAAR</sequence>
<feature type="chain" id="PRO_5013762297" evidence="5">
    <location>
        <begin position="30"/>
        <end position="214"/>
    </location>
</feature>